<dbReference type="KEGG" id="abp:AGABI1DRAFT15024"/>
<accession>K5WN00</accession>
<name>K5WN00_AGABU</name>
<keyword evidence="3" id="KW-1185">Reference proteome</keyword>
<dbReference type="RefSeq" id="XP_007332561.1">
    <property type="nucleotide sequence ID" value="XM_007332499.1"/>
</dbReference>
<organism evidence="2 3">
    <name type="scientific">Agaricus bisporus var. burnettii (strain JB137-S8 / ATCC MYA-4627 / FGSC 10392)</name>
    <name type="common">White button mushroom</name>
    <dbReference type="NCBI Taxonomy" id="597362"/>
    <lineage>
        <taxon>Eukaryota</taxon>
        <taxon>Fungi</taxon>
        <taxon>Dikarya</taxon>
        <taxon>Basidiomycota</taxon>
        <taxon>Agaricomycotina</taxon>
        <taxon>Agaricomycetes</taxon>
        <taxon>Agaricomycetidae</taxon>
        <taxon>Agaricales</taxon>
        <taxon>Agaricineae</taxon>
        <taxon>Agaricaceae</taxon>
        <taxon>Agaricus</taxon>
    </lineage>
</organism>
<reference evidence="3" key="1">
    <citation type="journal article" date="2012" name="Proc. Natl. Acad. Sci. U.S.A.">
        <title>Genome sequence of the button mushroom Agaricus bisporus reveals mechanisms governing adaptation to a humic-rich ecological niche.</title>
        <authorList>
            <person name="Morin E."/>
            <person name="Kohler A."/>
            <person name="Baker A.R."/>
            <person name="Foulongne-Oriol M."/>
            <person name="Lombard V."/>
            <person name="Nagy L.G."/>
            <person name="Ohm R.A."/>
            <person name="Patyshakuliyeva A."/>
            <person name="Brun A."/>
            <person name="Aerts A.L."/>
            <person name="Bailey A.M."/>
            <person name="Billette C."/>
            <person name="Coutinho P.M."/>
            <person name="Deakin G."/>
            <person name="Doddapaneni H."/>
            <person name="Floudas D."/>
            <person name="Grimwood J."/>
            <person name="Hilden K."/>
            <person name="Kuees U."/>
            <person name="LaButti K.M."/>
            <person name="Lapidus A."/>
            <person name="Lindquist E.A."/>
            <person name="Lucas S.M."/>
            <person name="Murat C."/>
            <person name="Riley R.W."/>
            <person name="Salamov A.A."/>
            <person name="Schmutz J."/>
            <person name="Subramanian V."/>
            <person name="Woesten H.A.B."/>
            <person name="Xu J."/>
            <person name="Eastwood D.C."/>
            <person name="Foster G.D."/>
            <person name="Sonnenberg A.S."/>
            <person name="Cullen D."/>
            <person name="de Vries R.P."/>
            <person name="Lundell T."/>
            <person name="Hibbett D.S."/>
            <person name="Henrissat B."/>
            <person name="Burton K.S."/>
            <person name="Kerrigan R.W."/>
            <person name="Challen M.P."/>
            <person name="Grigoriev I.V."/>
            <person name="Martin F."/>
        </authorList>
    </citation>
    <scope>NUCLEOTIDE SEQUENCE [LARGE SCALE GENOMIC DNA]</scope>
    <source>
        <strain evidence="3">JB137-S8 / ATCC MYA-4627 / FGSC 10392</strain>
    </source>
</reference>
<feature type="non-terminal residue" evidence="2">
    <location>
        <position position="177"/>
    </location>
</feature>
<dbReference type="OrthoDB" id="2205812at2759"/>
<evidence type="ECO:0000313" key="2">
    <source>
        <dbReference type="EMBL" id="EKM76691.1"/>
    </source>
</evidence>
<dbReference type="Proteomes" id="UP000008493">
    <property type="component" value="Unassembled WGS sequence"/>
</dbReference>
<dbReference type="GeneID" id="18828629"/>
<dbReference type="InParanoid" id="K5WN00"/>
<feature type="domain" description="Reverse transcriptase" evidence="1">
    <location>
        <begin position="17"/>
        <end position="64"/>
    </location>
</feature>
<dbReference type="Pfam" id="PF00078">
    <property type="entry name" value="RVT_1"/>
    <property type="match status" value="1"/>
</dbReference>
<evidence type="ECO:0000313" key="3">
    <source>
        <dbReference type="Proteomes" id="UP000008493"/>
    </source>
</evidence>
<protein>
    <recommendedName>
        <fullName evidence="1">Reverse transcriptase domain-containing protein</fullName>
    </recommendedName>
</protein>
<dbReference type="InterPro" id="IPR000477">
    <property type="entry name" value="RT_dom"/>
</dbReference>
<sequence length="177" mass="20172">MIRSSPLEGLKIPKLHERLKALLFADDTTVFLSSKDSFDSLINILDSWCSAAGAKFNKNKTEIIPFGSQEYKTSVRETKKPHAESPPLPEHIKISKEGELTRILGAWFGNQESTQPWTTIIDRTTTKLHEWRKSSPTLEGTRLVNWMENMSSSQFLTKAQGMPIDVANKFERMTKEF</sequence>
<dbReference type="EMBL" id="JH971400">
    <property type="protein sequence ID" value="EKM76691.1"/>
    <property type="molecule type" value="Genomic_DNA"/>
</dbReference>
<dbReference type="OMA" id="DSVHIAN"/>
<dbReference type="eggNOG" id="ENOG502SCY7">
    <property type="taxonomic scope" value="Eukaryota"/>
</dbReference>
<dbReference type="HOGENOM" id="CLU_077575_1_0_1"/>
<evidence type="ECO:0000259" key="1">
    <source>
        <dbReference type="Pfam" id="PF00078"/>
    </source>
</evidence>
<gene>
    <name evidence="2" type="ORF">AGABI1DRAFT_15024</name>
</gene>
<dbReference type="AlphaFoldDB" id="K5WN00"/>
<proteinExistence type="predicted"/>